<feature type="domain" description="HTH myb-type" evidence="5">
    <location>
        <begin position="153"/>
        <end position="190"/>
    </location>
</feature>
<dbReference type="PANTHER" id="PTHR45614:SF218">
    <property type="entry name" value="TRANSCRIPTION FACTOR MYB119-RELATED"/>
    <property type="match status" value="1"/>
</dbReference>
<dbReference type="GO" id="GO:0000981">
    <property type="term" value="F:DNA-binding transcription factor activity, RNA polymerase II-specific"/>
    <property type="evidence" value="ECO:0007669"/>
    <property type="project" value="TreeGrafter"/>
</dbReference>
<dbReference type="AlphaFoldDB" id="A0A4U6SV17"/>
<gene>
    <name evidence="6" type="ORF">SEVIR_9G169400v2</name>
</gene>
<organism evidence="6 7">
    <name type="scientific">Setaria viridis</name>
    <name type="common">Green bristlegrass</name>
    <name type="synonym">Setaria italica subsp. viridis</name>
    <dbReference type="NCBI Taxonomy" id="4556"/>
    <lineage>
        <taxon>Eukaryota</taxon>
        <taxon>Viridiplantae</taxon>
        <taxon>Streptophyta</taxon>
        <taxon>Embryophyta</taxon>
        <taxon>Tracheophyta</taxon>
        <taxon>Spermatophyta</taxon>
        <taxon>Magnoliopsida</taxon>
        <taxon>Liliopsida</taxon>
        <taxon>Poales</taxon>
        <taxon>Poaceae</taxon>
        <taxon>PACMAD clade</taxon>
        <taxon>Panicoideae</taxon>
        <taxon>Panicodae</taxon>
        <taxon>Paniceae</taxon>
        <taxon>Cenchrinae</taxon>
        <taxon>Setaria</taxon>
    </lineage>
</organism>
<dbReference type="GO" id="GO:0005634">
    <property type="term" value="C:nucleus"/>
    <property type="evidence" value="ECO:0007669"/>
    <property type="project" value="TreeGrafter"/>
</dbReference>
<feature type="domain" description="Myb-like" evidence="4">
    <location>
        <begin position="94"/>
        <end position="145"/>
    </location>
</feature>
<feature type="domain" description="Myb-like" evidence="4">
    <location>
        <begin position="146"/>
        <end position="192"/>
    </location>
</feature>
<keyword evidence="2" id="KW-0238">DNA-binding</keyword>
<dbReference type="Pfam" id="PF13921">
    <property type="entry name" value="Myb_DNA-bind_6"/>
    <property type="match status" value="1"/>
</dbReference>
<feature type="region of interest" description="Disordered" evidence="3">
    <location>
        <begin position="222"/>
        <end position="242"/>
    </location>
</feature>
<evidence type="ECO:0000256" key="3">
    <source>
        <dbReference type="SAM" id="MobiDB-lite"/>
    </source>
</evidence>
<evidence type="ECO:0000259" key="4">
    <source>
        <dbReference type="PROSITE" id="PS50090"/>
    </source>
</evidence>
<name>A0A4U6SV17_SETVI</name>
<dbReference type="FunFam" id="1.10.10.60:FF:000010">
    <property type="entry name" value="Transcriptional activator Myb isoform A"/>
    <property type="match status" value="1"/>
</dbReference>
<dbReference type="Gramene" id="TKV92560">
    <property type="protein sequence ID" value="TKV92560"/>
    <property type="gene ID" value="SEVIR_9G169400v2"/>
</dbReference>
<dbReference type="InterPro" id="IPR050560">
    <property type="entry name" value="MYB_TF"/>
</dbReference>
<evidence type="ECO:0000256" key="1">
    <source>
        <dbReference type="ARBA" id="ARBA00022737"/>
    </source>
</evidence>
<dbReference type="Gene3D" id="1.10.10.60">
    <property type="entry name" value="Homeodomain-like"/>
    <property type="match status" value="2"/>
</dbReference>
<dbReference type="PROSITE" id="PS50090">
    <property type="entry name" value="MYB_LIKE"/>
    <property type="match status" value="2"/>
</dbReference>
<dbReference type="InterPro" id="IPR001005">
    <property type="entry name" value="SANT/Myb"/>
</dbReference>
<proteinExistence type="predicted"/>
<sequence>MAIRIGEKSSMFYEMFERDEQHALGQQDVTIDQAINFGVDDYKIPLKGASGFNKGHGGDPIQDTPITEDHGQMIDSLALKKVVGKAYDGSSPTGNNATRGQWTPEEDTMLQELMERHGKRAWSDIAREFPDRTGKQCRERWINHLDPEIKNMAWTEDEELMLVKYHKKFGKKWVKIARHIPGRPENSIKNQYAAERSLETKRKNKSKETRPSIVADYIRGLKEEEEGKGTPAVPTSPVHAAGSGQEINNEVKVPFPGSNFAAASSQAPASGDNPVPPSSSMSAPFLGRNAGDHFPLEAMYDDPVFIDGHQEPFAYPPGEWIPAGAGAPLC</sequence>
<dbReference type="PANTHER" id="PTHR45614">
    <property type="entry name" value="MYB PROTEIN-RELATED"/>
    <property type="match status" value="1"/>
</dbReference>
<evidence type="ECO:0000313" key="7">
    <source>
        <dbReference type="Proteomes" id="UP000298652"/>
    </source>
</evidence>
<keyword evidence="7" id="KW-1185">Reference proteome</keyword>
<evidence type="ECO:0000259" key="5">
    <source>
        <dbReference type="PROSITE" id="PS51294"/>
    </source>
</evidence>
<dbReference type="Proteomes" id="UP000298652">
    <property type="component" value="Chromosome 9"/>
</dbReference>
<evidence type="ECO:0000256" key="2">
    <source>
        <dbReference type="ARBA" id="ARBA00023125"/>
    </source>
</evidence>
<dbReference type="InterPro" id="IPR017930">
    <property type="entry name" value="Myb_dom"/>
</dbReference>
<dbReference type="GO" id="GO:0000978">
    <property type="term" value="F:RNA polymerase II cis-regulatory region sequence-specific DNA binding"/>
    <property type="evidence" value="ECO:0007669"/>
    <property type="project" value="TreeGrafter"/>
</dbReference>
<feature type="domain" description="HTH myb-type" evidence="5">
    <location>
        <begin position="94"/>
        <end position="149"/>
    </location>
</feature>
<reference evidence="6" key="1">
    <citation type="submission" date="2019-03" db="EMBL/GenBank/DDBJ databases">
        <title>WGS assembly of Setaria viridis.</title>
        <authorList>
            <person name="Huang P."/>
            <person name="Jenkins J."/>
            <person name="Grimwood J."/>
            <person name="Barry K."/>
            <person name="Healey A."/>
            <person name="Mamidi S."/>
            <person name="Sreedasyam A."/>
            <person name="Shu S."/>
            <person name="Feldman M."/>
            <person name="Wu J."/>
            <person name="Yu Y."/>
            <person name="Chen C."/>
            <person name="Johnson J."/>
            <person name="Rokhsar D."/>
            <person name="Baxter I."/>
            <person name="Schmutz J."/>
            <person name="Brutnell T."/>
            <person name="Kellogg E."/>
        </authorList>
    </citation>
    <scope>NUCLEOTIDE SEQUENCE [LARGE SCALE GENOMIC DNA]</scope>
</reference>
<dbReference type="CDD" id="cd00167">
    <property type="entry name" value="SANT"/>
    <property type="match status" value="2"/>
</dbReference>
<dbReference type="SUPFAM" id="SSF46689">
    <property type="entry name" value="Homeodomain-like"/>
    <property type="match status" value="1"/>
</dbReference>
<protein>
    <submittedName>
        <fullName evidence="6">Uncharacterized protein</fullName>
    </submittedName>
</protein>
<keyword evidence="1" id="KW-0677">Repeat</keyword>
<dbReference type="InterPro" id="IPR009057">
    <property type="entry name" value="Homeodomain-like_sf"/>
</dbReference>
<accession>A0A4U6SV17</accession>
<dbReference type="PROSITE" id="PS51294">
    <property type="entry name" value="HTH_MYB"/>
    <property type="match status" value="2"/>
</dbReference>
<evidence type="ECO:0000313" key="6">
    <source>
        <dbReference type="EMBL" id="TKV92560.1"/>
    </source>
</evidence>
<dbReference type="SMART" id="SM00717">
    <property type="entry name" value="SANT"/>
    <property type="match status" value="2"/>
</dbReference>
<dbReference type="EMBL" id="CM016560">
    <property type="protein sequence ID" value="TKV92560.1"/>
    <property type="molecule type" value="Genomic_DNA"/>
</dbReference>